<feature type="region of interest" description="Disordered" evidence="6">
    <location>
        <begin position="1"/>
        <end position="20"/>
    </location>
</feature>
<proteinExistence type="predicted"/>
<feature type="compositionally biased region" description="Low complexity" evidence="6">
    <location>
        <begin position="464"/>
        <end position="475"/>
    </location>
</feature>
<dbReference type="PROSITE" id="PS51206">
    <property type="entry name" value="SF3_HELICASE_1"/>
    <property type="match status" value="1"/>
</dbReference>
<evidence type="ECO:0000256" key="2">
    <source>
        <dbReference type="ARBA" id="ARBA00022562"/>
    </source>
</evidence>
<dbReference type="Proteomes" id="UP000676700">
    <property type="component" value="Segment"/>
</dbReference>
<dbReference type="GeneID" id="80536331"/>
<dbReference type="InterPro" id="IPR014015">
    <property type="entry name" value="Helicase_SF3_DNA-vir"/>
</dbReference>
<dbReference type="InterPro" id="IPR001257">
    <property type="entry name" value="Parvovirus_NS1_helicase"/>
</dbReference>
<evidence type="ECO:0000256" key="5">
    <source>
        <dbReference type="ARBA" id="ARBA00022840"/>
    </source>
</evidence>
<dbReference type="GO" id="GO:0005524">
    <property type="term" value="F:ATP binding"/>
    <property type="evidence" value="ECO:0007669"/>
    <property type="project" value="UniProtKB-KW"/>
</dbReference>
<dbReference type="SUPFAM" id="SSF52540">
    <property type="entry name" value="P-loop containing nucleoside triphosphate hydrolases"/>
    <property type="match status" value="1"/>
</dbReference>
<evidence type="ECO:0000313" key="9">
    <source>
        <dbReference type="Proteomes" id="UP000676700"/>
    </source>
</evidence>
<evidence type="ECO:0000256" key="3">
    <source>
        <dbReference type="ARBA" id="ARBA00022705"/>
    </source>
</evidence>
<name>A0A481W6I5_9VIRU</name>
<keyword evidence="9" id="KW-1185">Reference proteome</keyword>
<evidence type="ECO:0000313" key="8">
    <source>
        <dbReference type="EMBL" id="QBJ04585.1"/>
    </source>
</evidence>
<feature type="compositionally biased region" description="Low complexity" evidence="6">
    <location>
        <begin position="542"/>
        <end position="552"/>
    </location>
</feature>
<sequence>MEVPLLQKEVERSGQPERSPRSYWWHGSQLHSHEGVCTEDRQILEEQLSAFDFVHCHCCVIKIDDTDEPTNCIGLPVYCSVVSAVKSCTRWILITERNDSGVVHAHVIIASLSRNDSLRRSLVTCMGLYNLNSHTNLELNLLKCAKAHKPRAILGYMLKNPIEIASNNAAWLDLSFSITQHRLHEPYAARAKDKQKKKLEVEDEIGPSDMLPITKDICNIMQRCGGYSLEDCIKEDSQLMGKYLHRPGLQGIVNNCAAWVKAQRMKWNIGSYKHWPPCPWYIHSWCIYQDIPTYEFDVAFYQWITQGIDKRNTLVFWGPSNTGKSAFISGLKQAVEWGEICNGNSGFNYEGLVGKHIGVWEEPLISSDAAEKAKQVLEGMYCSINIKWKAPTMLPRIPIIMTTNHAPWRHCSQEENAMRNRMTIWYCSHSFPRQPGTCCPSCELCCRCSDSSQCRRSERCPHCPSTGSGRTTSARSARRRLTSPLRRSGSGSGGWTGVRCDPQQSGEQHGTESQQPRHTSRSYRSQRKRSRRSPKRPGADESGSSSSSSTSTEYHRRPGRYHRPGDPDLGISSISSSTESADSDTERGRCDGHSDRQSGATGYSVGRGGGGGTTEISDRSGRSSPLTQESLLLGGTEDDSETIKINRHPPIAVGGQPCPCLKVPSKEDWCSYLSWLWHRYNTSLPE</sequence>
<dbReference type="Gene3D" id="3.40.50.300">
    <property type="entry name" value="P-loop containing nucleotide triphosphate hydrolases"/>
    <property type="match status" value="1"/>
</dbReference>
<evidence type="ECO:0000256" key="4">
    <source>
        <dbReference type="ARBA" id="ARBA00022741"/>
    </source>
</evidence>
<feature type="compositionally biased region" description="Basic and acidic residues" evidence="6">
    <location>
        <begin position="584"/>
        <end position="596"/>
    </location>
</feature>
<feature type="compositionally biased region" description="Basic residues" evidence="6">
    <location>
        <begin position="518"/>
        <end position="535"/>
    </location>
</feature>
<accession>A0A481W6I5</accession>
<dbReference type="RefSeq" id="YP_010798219.1">
    <property type="nucleotide sequence ID" value="NC_076368.1"/>
</dbReference>
<keyword evidence="4" id="KW-0547">Nucleotide-binding</keyword>
<feature type="domain" description="SF3 helicase" evidence="7">
    <location>
        <begin position="290"/>
        <end position="440"/>
    </location>
</feature>
<keyword evidence="2" id="KW-1048">Host nucleus</keyword>
<feature type="region of interest" description="Disordered" evidence="6">
    <location>
        <begin position="454"/>
        <end position="627"/>
    </location>
</feature>
<organism evidence="8 9">
    <name type="scientific">Tasmanian devil-associated chapparvovirus 1</name>
    <dbReference type="NCBI Taxonomy" id="2529482"/>
    <lineage>
        <taxon>Viruses</taxon>
        <taxon>Monodnaviria</taxon>
        <taxon>Shotokuvirae</taxon>
        <taxon>Cossaviricota</taxon>
        <taxon>Quintoviricetes</taxon>
        <taxon>Piccovirales</taxon>
        <taxon>Parvoviridae</taxon>
        <taxon>Hamaparvovirinae</taxon>
        <taxon>Chaphamaparvovirus</taxon>
        <taxon>Chaphamaparvovirus dasyurid1</taxon>
    </lineage>
</organism>
<feature type="compositionally biased region" description="Polar residues" evidence="6">
    <location>
        <begin position="502"/>
        <end position="517"/>
    </location>
</feature>
<keyword evidence="3" id="KW-0235">DNA replication</keyword>
<reference evidence="8 9" key="1">
    <citation type="submission" date="2019-02" db="EMBL/GenBank/DDBJ databases">
        <title>Fecal viral diversity of captive and wild Tasmanian devils characterized using virion-enriched metagenomics and meta-transcriptomics.</title>
        <authorList>
            <person name="Chong R."/>
            <person name="Shi M."/>
            <person name="Grueber C."/>
            <person name="Holmes E.C."/>
            <person name="Hogg C.J."/>
            <person name="Belov K."/>
            <person name="Barrs V.R."/>
        </authorList>
    </citation>
    <scope>NUCLEOTIDE SEQUENCE [LARGE SCALE GENOMIC DNA]</scope>
    <source>
        <strain evidence="9">Tasmania/Sarcophilus_harrisii/2017/frag_3871_SRR8048111</strain>
    </source>
</reference>
<dbReference type="EMBL" id="MK513528">
    <property type="protein sequence ID" value="QBJ04585.1"/>
    <property type="molecule type" value="Genomic_DNA"/>
</dbReference>
<feature type="compositionally biased region" description="Low complexity" evidence="6">
    <location>
        <begin position="571"/>
        <end position="580"/>
    </location>
</feature>
<comment type="subcellular location">
    <subcellularLocation>
        <location evidence="1">Host nucleus</location>
    </subcellularLocation>
</comment>
<dbReference type="GO" id="GO:0006260">
    <property type="term" value="P:DNA replication"/>
    <property type="evidence" value="ECO:0007669"/>
    <property type="project" value="UniProtKB-KW"/>
</dbReference>
<evidence type="ECO:0000259" key="7">
    <source>
        <dbReference type="PROSITE" id="PS51206"/>
    </source>
</evidence>
<dbReference type="Pfam" id="PF01057">
    <property type="entry name" value="Parvo_NS1"/>
    <property type="match status" value="1"/>
</dbReference>
<dbReference type="KEGG" id="vg:80536331"/>
<evidence type="ECO:0000256" key="6">
    <source>
        <dbReference type="SAM" id="MobiDB-lite"/>
    </source>
</evidence>
<dbReference type="GO" id="GO:0019079">
    <property type="term" value="P:viral genome replication"/>
    <property type="evidence" value="ECO:0007669"/>
    <property type="project" value="InterPro"/>
</dbReference>
<keyword evidence="5" id="KW-0067">ATP-binding</keyword>
<dbReference type="InterPro" id="IPR027417">
    <property type="entry name" value="P-loop_NTPase"/>
</dbReference>
<dbReference type="GO" id="GO:0042025">
    <property type="term" value="C:host cell nucleus"/>
    <property type="evidence" value="ECO:0007669"/>
    <property type="project" value="UniProtKB-SubCell"/>
</dbReference>
<evidence type="ECO:0000256" key="1">
    <source>
        <dbReference type="ARBA" id="ARBA00004147"/>
    </source>
</evidence>
<feature type="compositionally biased region" description="Basic and acidic residues" evidence="6">
    <location>
        <begin position="8"/>
        <end position="20"/>
    </location>
</feature>
<protein>
    <submittedName>
        <fullName evidence="8">NS1</fullName>
    </submittedName>
</protein>